<evidence type="ECO:0000256" key="8">
    <source>
        <dbReference type="ARBA" id="ARBA00066301"/>
    </source>
</evidence>
<evidence type="ECO:0000313" key="17">
    <source>
        <dbReference type="Proteomes" id="UP000053872"/>
    </source>
</evidence>
<feature type="transmembrane region" description="Helical" evidence="14">
    <location>
        <begin position="378"/>
        <end position="400"/>
    </location>
</feature>
<dbReference type="InterPro" id="IPR000727">
    <property type="entry name" value="T_SNARE_dom"/>
</dbReference>
<feature type="coiled-coil region" evidence="12">
    <location>
        <begin position="143"/>
        <end position="212"/>
    </location>
</feature>
<evidence type="ECO:0000256" key="11">
    <source>
        <dbReference type="RuleBase" id="RU003858"/>
    </source>
</evidence>
<keyword evidence="4 14" id="KW-1133">Transmembrane helix</keyword>
<dbReference type="InterPro" id="IPR006012">
    <property type="entry name" value="Syntaxin/epimorphin_CS"/>
</dbReference>
<dbReference type="Proteomes" id="UP000053872">
    <property type="component" value="Unassembled WGS sequence"/>
</dbReference>
<dbReference type="GO" id="GO:0048787">
    <property type="term" value="C:presynaptic active zone membrane"/>
    <property type="evidence" value="ECO:0007669"/>
    <property type="project" value="TreeGrafter"/>
</dbReference>
<evidence type="ECO:0000256" key="4">
    <source>
        <dbReference type="ARBA" id="ARBA00022989"/>
    </source>
</evidence>
<dbReference type="PROSITE" id="PS50192">
    <property type="entry name" value="T_SNARE"/>
    <property type="match status" value="1"/>
</dbReference>
<evidence type="ECO:0000256" key="1">
    <source>
        <dbReference type="ARBA" id="ARBA00004211"/>
    </source>
</evidence>
<dbReference type="InterPro" id="IPR028671">
    <property type="entry name" value="STX2_SNARE"/>
</dbReference>
<dbReference type="SMART" id="SM00397">
    <property type="entry name" value="t_SNARE"/>
    <property type="match status" value="1"/>
</dbReference>
<name>A0A2I0M862_COLLI</name>
<dbReference type="GO" id="GO:0008021">
    <property type="term" value="C:synaptic vesicle"/>
    <property type="evidence" value="ECO:0007669"/>
    <property type="project" value="TreeGrafter"/>
</dbReference>
<dbReference type="GO" id="GO:0000149">
    <property type="term" value="F:SNARE binding"/>
    <property type="evidence" value="ECO:0007669"/>
    <property type="project" value="TreeGrafter"/>
</dbReference>
<evidence type="ECO:0000256" key="10">
    <source>
        <dbReference type="ARBA" id="ARBA00082918"/>
    </source>
</evidence>
<dbReference type="Gene3D" id="1.20.58.70">
    <property type="match status" value="1"/>
</dbReference>
<dbReference type="Pfam" id="PF00804">
    <property type="entry name" value="Syntaxin"/>
    <property type="match status" value="1"/>
</dbReference>
<gene>
    <name evidence="16" type="primary">STX2</name>
    <name evidence="16" type="ORF">A306_00005451</name>
</gene>
<evidence type="ECO:0000256" key="12">
    <source>
        <dbReference type="SAM" id="Coils"/>
    </source>
</evidence>
<evidence type="ECO:0000313" key="16">
    <source>
        <dbReference type="EMBL" id="PKK25865.1"/>
    </source>
</evidence>
<comment type="caution">
    <text evidence="16">The sequence shown here is derived from an EMBL/GenBank/DDBJ whole genome shotgun (WGS) entry which is preliminary data.</text>
</comment>
<keyword evidence="5 12" id="KW-0175">Coiled coil</keyword>
<dbReference type="CDD" id="cd00179">
    <property type="entry name" value="SynN"/>
    <property type="match status" value="1"/>
</dbReference>
<keyword evidence="3 14" id="KW-0812">Transmembrane</keyword>
<dbReference type="Pfam" id="PF05739">
    <property type="entry name" value="SNARE"/>
    <property type="match status" value="1"/>
</dbReference>
<evidence type="ECO:0000256" key="13">
    <source>
        <dbReference type="SAM" id="MobiDB-lite"/>
    </source>
</evidence>
<evidence type="ECO:0000259" key="15">
    <source>
        <dbReference type="PROSITE" id="PS50192"/>
    </source>
</evidence>
<dbReference type="InParanoid" id="A0A2I0M862"/>
<dbReference type="EMBL" id="AKCR02000030">
    <property type="protein sequence ID" value="PKK25865.1"/>
    <property type="molecule type" value="Genomic_DNA"/>
</dbReference>
<evidence type="ECO:0000256" key="2">
    <source>
        <dbReference type="ARBA" id="ARBA00009063"/>
    </source>
</evidence>
<keyword evidence="6 14" id="KW-0472">Membrane</keyword>
<feature type="region of interest" description="Disordered" evidence="13">
    <location>
        <begin position="1"/>
        <end position="26"/>
    </location>
</feature>
<sequence>MSLDVARAGRRSVRWGSGDTGNYTKGSEEEISHFQQEWEPLQPQKSPHGLMVAAPVRPRMRGAALCCRNVGRDPGGVAVAPRSAEGGREAARGLGACSSNVEEVVVISEQDPELCVLDLFSCLLQCKGNEDGETVVVEKDHFMDDFFQQVEELRNNIAKIAQNVEEVKKQHSIILSAPNPEGRTKEELEELNEEIKKIANKVRARLKAIEQSFDQGENANRASVDLRIRKTQHSVLAHKFVEVMTEYNETQTLFRERSKGRIQRQLEITGKTTTDEELEEMLESGNPSIFTSDIISDSQITRQALNEIESRHKDIMKLESSIRELHEMFMDMAMFVETQGEMINNIERNVMNASDYVEHAKEETKKAVKYQSKARRKLMFIIICVTVLLLILGIILVTTLA</sequence>
<dbReference type="InterPro" id="IPR010989">
    <property type="entry name" value="SNARE"/>
</dbReference>
<feature type="domain" description="T-SNARE coiled-coil homology" evidence="15">
    <location>
        <begin position="305"/>
        <end position="367"/>
    </location>
</feature>
<evidence type="ECO:0000256" key="7">
    <source>
        <dbReference type="ARBA" id="ARBA00060077"/>
    </source>
</evidence>
<dbReference type="PROSITE" id="PS00914">
    <property type="entry name" value="SYNTAXIN"/>
    <property type="match status" value="1"/>
</dbReference>
<protein>
    <recommendedName>
        <fullName evidence="9">Syntaxin-2</fullName>
    </recommendedName>
    <alternativeName>
        <fullName evidence="10">Epimorphin</fullName>
    </alternativeName>
</protein>
<evidence type="ECO:0000256" key="6">
    <source>
        <dbReference type="ARBA" id="ARBA00023136"/>
    </source>
</evidence>
<dbReference type="CDD" id="cd15882">
    <property type="entry name" value="SNARE_syntaxin2"/>
    <property type="match status" value="1"/>
</dbReference>
<dbReference type="GO" id="GO:0048278">
    <property type="term" value="P:vesicle docking"/>
    <property type="evidence" value="ECO:0007669"/>
    <property type="project" value="TreeGrafter"/>
</dbReference>
<dbReference type="AlphaFoldDB" id="A0A2I0M862"/>
<evidence type="ECO:0000256" key="9">
    <source>
        <dbReference type="ARBA" id="ARBA00072672"/>
    </source>
</evidence>
<dbReference type="FunFam" id="1.20.5.110:FF:000005">
    <property type="entry name" value="Syntaxin 1B"/>
    <property type="match status" value="1"/>
</dbReference>
<dbReference type="SUPFAM" id="SSF47661">
    <property type="entry name" value="t-snare proteins"/>
    <property type="match status" value="1"/>
</dbReference>
<dbReference type="SMART" id="SM00503">
    <property type="entry name" value="SynN"/>
    <property type="match status" value="1"/>
</dbReference>
<dbReference type="PANTHER" id="PTHR19957">
    <property type="entry name" value="SYNTAXIN"/>
    <property type="match status" value="1"/>
</dbReference>
<comment type="similarity">
    <text evidence="2 11">Belongs to the syntaxin family.</text>
</comment>
<evidence type="ECO:0000256" key="3">
    <source>
        <dbReference type="ARBA" id="ARBA00022692"/>
    </source>
</evidence>
<dbReference type="InterPro" id="IPR006011">
    <property type="entry name" value="Syntaxin_N"/>
</dbReference>
<dbReference type="GO" id="GO:0006886">
    <property type="term" value="P:intracellular protein transport"/>
    <property type="evidence" value="ECO:0007669"/>
    <property type="project" value="InterPro"/>
</dbReference>
<comment type="function">
    <text evidence="7">Essential for epithelial morphogenesis. May mediate Ca(2+)-regulation of exocytosis acrosomal reaction in sperm.</text>
</comment>
<dbReference type="GO" id="GO:0005484">
    <property type="term" value="F:SNAP receptor activity"/>
    <property type="evidence" value="ECO:0007669"/>
    <property type="project" value="InterPro"/>
</dbReference>
<dbReference type="PANTHER" id="PTHR19957:SF36">
    <property type="entry name" value="SYNTAXIN-2"/>
    <property type="match status" value="1"/>
</dbReference>
<keyword evidence="17" id="KW-1185">Reference proteome</keyword>
<comment type="subunit">
    <text evidence="8">Interacts with SYT6 and SYT8; the interaction is Ca(2+)-dependent.</text>
</comment>
<dbReference type="Gene3D" id="1.20.5.110">
    <property type="match status" value="1"/>
</dbReference>
<dbReference type="STRING" id="8932.A0A2I0M862"/>
<dbReference type="GO" id="GO:0031201">
    <property type="term" value="C:SNARE complex"/>
    <property type="evidence" value="ECO:0007669"/>
    <property type="project" value="TreeGrafter"/>
</dbReference>
<accession>A0A2I0M862</accession>
<reference evidence="16 17" key="1">
    <citation type="journal article" date="2013" name="Science">
        <title>Genomic diversity and evolution of the head crest in the rock pigeon.</title>
        <authorList>
            <person name="Shapiro M.D."/>
            <person name="Kronenberg Z."/>
            <person name="Li C."/>
            <person name="Domyan E.T."/>
            <person name="Pan H."/>
            <person name="Campbell M."/>
            <person name="Tan H."/>
            <person name="Huff C.D."/>
            <person name="Hu H."/>
            <person name="Vickrey A.I."/>
            <person name="Nielsen S.C."/>
            <person name="Stringham S.A."/>
            <person name="Hu H."/>
            <person name="Willerslev E."/>
            <person name="Gilbert M.T."/>
            <person name="Yandell M."/>
            <person name="Zhang G."/>
            <person name="Wang J."/>
        </authorList>
    </citation>
    <scope>NUCLEOTIDE SEQUENCE [LARGE SCALE GENOMIC DNA]</scope>
    <source>
        <tissue evidence="16">Blood</tissue>
    </source>
</reference>
<evidence type="ECO:0000256" key="5">
    <source>
        <dbReference type="ARBA" id="ARBA00023054"/>
    </source>
</evidence>
<organism evidence="16 17">
    <name type="scientific">Columba livia</name>
    <name type="common">Rock dove</name>
    <dbReference type="NCBI Taxonomy" id="8932"/>
    <lineage>
        <taxon>Eukaryota</taxon>
        <taxon>Metazoa</taxon>
        <taxon>Chordata</taxon>
        <taxon>Craniata</taxon>
        <taxon>Vertebrata</taxon>
        <taxon>Euteleostomi</taxon>
        <taxon>Archelosauria</taxon>
        <taxon>Archosauria</taxon>
        <taxon>Dinosauria</taxon>
        <taxon>Saurischia</taxon>
        <taxon>Theropoda</taxon>
        <taxon>Coelurosauria</taxon>
        <taxon>Aves</taxon>
        <taxon>Neognathae</taxon>
        <taxon>Neoaves</taxon>
        <taxon>Columbimorphae</taxon>
        <taxon>Columbiformes</taxon>
        <taxon>Columbidae</taxon>
        <taxon>Columba</taxon>
    </lineage>
</organism>
<dbReference type="FunFam" id="1.20.58.70:FF:000001">
    <property type="entry name" value="Syntaxin 3"/>
    <property type="match status" value="1"/>
</dbReference>
<proteinExistence type="inferred from homology"/>
<evidence type="ECO:0000256" key="14">
    <source>
        <dbReference type="SAM" id="Phobius"/>
    </source>
</evidence>
<dbReference type="InterPro" id="IPR045242">
    <property type="entry name" value="Syntaxin"/>
</dbReference>
<dbReference type="GO" id="GO:0031629">
    <property type="term" value="P:synaptic vesicle fusion to presynaptic active zone membrane"/>
    <property type="evidence" value="ECO:0007669"/>
    <property type="project" value="TreeGrafter"/>
</dbReference>
<comment type="subcellular location">
    <subcellularLocation>
        <location evidence="1">Membrane</location>
        <topology evidence="1">Single-pass type IV membrane protein</topology>
    </subcellularLocation>
</comment>